<dbReference type="InterPro" id="IPR029479">
    <property type="entry name" value="Nitroreductase"/>
</dbReference>
<gene>
    <name evidence="3" type="ORF">NB646_08750</name>
</gene>
<name>A0A9E9LAS3_9BURK</name>
<feature type="domain" description="Nitroreductase" evidence="2">
    <location>
        <begin position="54"/>
        <end position="204"/>
    </location>
</feature>
<evidence type="ECO:0000256" key="1">
    <source>
        <dbReference type="SAM" id="SignalP"/>
    </source>
</evidence>
<keyword evidence="1" id="KW-0732">Signal</keyword>
<accession>A0A9E9LAS3</accession>
<dbReference type="Proteomes" id="UP001164819">
    <property type="component" value="Chromosome"/>
</dbReference>
<dbReference type="InterPro" id="IPR052544">
    <property type="entry name" value="Bacteriocin_Proc_Enz"/>
</dbReference>
<dbReference type="AlphaFoldDB" id="A0A9E9LAS3"/>
<reference evidence="3" key="1">
    <citation type="journal article" date="2022" name="Front. Microbiol.">
        <title>New perspectives on an old grouping: The genomic and phenotypic variability of Oxalobacter formigenes and the implications for calcium oxalate stone prevention.</title>
        <authorList>
            <person name="Chmiel J.A."/>
            <person name="Carr C."/>
            <person name="Stuivenberg G.A."/>
            <person name="Venema R."/>
            <person name="Chanyi R.M."/>
            <person name="Al K.F."/>
            <person name="Giguere D."/>
            <person name="Say H."/>
            <person name="Akouris P.P."/>
            <person name="Dominguez Romero S.A."/>
            <person name="Kwong A."/>
            <person name="Tai V."/>
            <person name="Koval S.F."/>
            <person name="Razvi H."/>
            <person name="Bjazevic J."/>
            <person name="Burton J.P."/>
        </authorList>
    </citation>
    <scope>NUCLEOTIDE SEQUENCE</scope>
    <source>
        <strain evidence="3">OxK</strain>
    </source>
</reference>
<protein>
    <submittedName>
        <fullName evidence="3">Nitroreductase family protein</fullName>
    </submittedName>
</protein>
<dbReference type="PANTHER" id="PTHR43745:SF2">
    <property type="entry name" value="NITROREDUCTASE MJ1384-RELATED"/>
    <property type="match status" value="1"/>
</dbReference>
<dbReference type="Pfam" id="PF00881">
    <property type="entry name" value="Nitroreductase"/>
    <property type="match status" value="1"/>
</dbReference>
<sequence>MKLFGKHCAGMLAILALPGMVTCADITLPPPQIKGGQGIFTLLKSRHSSTPADFPLKNISAQELSSLLWAATGQNRSPRGWTIPLAMNTAPYNKIYVLDDSGVYRYHWKQNRLIRISDKNIKNGISPQNIVGKSPVVLVFVSGSNIKKEYVYTTTGAMTQNIYLAAESMGIGGRFVMTMNEKAIREGLKLKTGEYPLNLMLIGKK</sequence>
<dbReference type="SUPFAM" id="SSF55469">
    <property type="entry name" value="FMN-dependent nitroreductase-like"/>
    <property type="match status" value="1"/>
</dbReference>
<dbReference type="InterPro" id="IPR000415">
    <property type="entry name" value="Nitroreductase-like"/>
</dbReference>
<dbReference type="Gene3D" id="3.40.109.10">
    <property type="entry name" value="NADH Oxidase"/>
    <property type="match status" value="1"/>
</dbReference>
<dbReference type="EMBL" id="CP098251">
    <property type="protein sequence ID" value="WAV90906.1"/>
    <property type="molecule type" value="Genomic_DNA"/>
</dbReference>
<dbReference type="GO" id="GO:0016491">
    <property type="term" value="F:oxidoreductase activity"/>
    <property type="evidence" value="ECO:0007669"/>
    <property type="project" value="InterPro"/>
</dbReference>
<dbReference type="RefSeq" id="WP_269315794.1">
    <property type="nucleotide sequence ID" value="NZ_CP098251.1"/>
</dbReference>
<feature type="chain" id="PRO_5039141274" evidence="1">
    <location>
        <begin position="24"/>
        <end position="205"/>
    </location>
</feature>
<evidence type="ECO:0000259" key="2">
    <source>
        <dbReference type="Pfam" id="PF00881"/>
    </source>
</evidence>
<organism evidence="3">
    <name type="scientific">Oxalobacter aliiformigenes</name>
    <dbReference type="NCBI Taxonomy" id="2946593"/>
    <lineage>
        <taxon>Bacteria</taxon>
        <taxon>Pseudomonadati</taxon>
        <taxon>Pseudomonadota</taxon>
        <taxon>Betaproteobacteria</taxon>
        <taxon>Burkholderiales</taxon>
        <taxon>Oxalobacteraceae</taxon>
        <taxon>Oxalobacter</taxon>
    </lineage>
</organism>
<proteinExistence type="predicted"/>
<dbReference type="PANTHER" id="PTHR43745">
    <property type="entry name" value="NITROREDUCTASE MJ1384-RELATED"/>
    <property type="match status" value="1"/>
</dbReference>
<evidence type="ECO:0000313" key="3">
    <source>
        <dbReference type="EMBL" id="WAV90906.1"/>
    </source>
</evidence>
<feature type="signal peptide" evidence="1">
    <location>
        <begin position="1"/>
        <end position="23"/>
    </location>
</feature>